<evidence type="ECO:0000313" key="7">
    <source>
        <dbReference type="Proteomes" id="UP000322822"/>
    </source>
</evidence>
<dbReference type="GO" id="GO:0005829">
    <property type="term" value="C:cytosol"/>
    <property type="evidence" value="ECO:0007669"/>
    <property type="project" value="TreeGrafter"/>
</dbReference>
<dbReference type="AlphaFoldDB" id="A0A5P2H265"/>
<evidence type="ECO:0000313" key="6">
    <source>
        <dbReference type="EMBL" id="QET02127.1"/>
    </source>
</evidence>
<dbReference type="EMBL" id="CP044065">
    <property type="protein sequence ID" value="QET02127.1"/>
    <property type="molecule type" value="Genomic_DNA"/>
</dbReference>
<keyword evidence="3" id="KW-0238">DNA-binding</keyword>
<name>A0A5P2H265_9BURK</name>
<dbReference type="PROSITE" id="PS50931">
    <property type="entry name" value="HTH_LYSR"/>
    <property type="match status" value="1"/>
</dbReference>
<dbReference type="SUPFAM" id="SSF46785">
    <property type="entry name" value="Winged helix' DNA-binding domain"/>
    <property type="match status" value="1"/>
</dbReference>
<evidence type="ECO:0000256" key="1">
    <source>
        <dbReference type="ARBA" id="ARBA00009437"/>
    </source>
</evidence>
<sequence length="304" mass="32931">MTLQQLRDFISVADMGSLRGAARSRGVTAPALAKNIRSLEEGLHVVLIERRSRGVVLTEAGEALLAHARLIDSQANKAAEDIAQRHGKLEGALSMGVGPSAGVALMPGVLKDFQRRYPAVNVNMFGGSYFDHIGPLHQGSLDMAIVAVPEERESTLDVEHLFYNDLVVVCRRGHPLGQARSLAELAGAVWVLTGPVGKGPGSAILEAFRQRGLPRPTRLLQCDMTWTLNTLLVQSDMLCALPRIMIEQPGSSDSLQALRLVEPLPSYSISLVRRSSTPLLPIADHMANLIRRHAHYFATSTQGS</sequence>
<dbReference type="Gene3D" id="1.10.10.10">
    <property type="entry name" value="Winged helix-like DNA-binding domain superfamily/Winged helix DNA-binding domain"/>
    <property type="match status" value="1"/>
</dbReference>
<dbReference type="RefSeq" id="WP_150372169.1">
    <property type="nucleotide sequence ID" value="NZ_CP044065.1"/>
</dbReference>
<evidence type="ECO:0000256" key="2">
    <source>
        <dbReference type="ARBA" id="ARBA00023015"/>
    </source>
</evidence>
<keyword evidence="4" id="KW-0804">Transcription</keyword>
<dbReference type="Pfam" id="PF03466">
    <property type="entry name" value="LysR_substrate"/>
    <property type="match status" value="1"/>
</dbReference>
<dbReference type="InterPro" id="IPR005119">
    <property type="entry name" value="LysR_subst-bd"/>
</dbReference>
<dbReference type="PANTHER" id="PTHR30419">
    <property type="entry name" value="HTH-TYPE TRANSCRIPTIONAL REGULATOR YBHD"/>
    <property type="match status" value="1"/>
</dbReference>
<dbReference type="InterPro" id="IPR036390">
    <property type="entry name" value="WH_DNA-bd_sf"/>
</dbReference>
<comment type="similarity">
    <text evidence="1">Belongs to the LysR transcriptional regulatory family.</text>
</comment>
<dbReference type="InterPro" id="IPR000847">
    <property type="entry name" value="LysR_HTH_N"/>
</dbReference>
<dbReference type="FunFam" id="1.10.10.10:FF:000001">
    <property type="entry name" value="LysR family transcriptional regulator"/>
    <property type="match status" value="1"/>
</dbReference>
<evidence type="ECO:0000256" key="4">
    <source>
        <dbReference type="ARBA" id="ARBA00023163"/>
    </source>
</evidence>
<dbReference type="GO" id="GO:0003700">
    <property type="term" value="F:DNA-binding transcription factor activity"/>
    <property type="evidence" value="ECO:0007669"/>
    <property type="project" value="InterPro"/>
</dbReference>
<dbReference type="InterPro" id="IPR050950">
    <property type="entry name" value="HTH-type_LysR_regulators"/>
</dbReference>
<gene>
    <name evidence="6" type="ORF">FOB72_08790</name>
</gene>
<feature type="domain" description="HTH lysR-type" evidence="5">
    <location>
        <begin position="1"/>
        <end position="58"/>
    </location>
</feature>
<dbReference type="GO" id="GO:0003677">
    <property type="term" value="F:DNA binding"/>
    <property type="evidence" value="ECO:0007669"/>
    <property type="project" value="UniProtKB-KW"/>
</dbReference>
<dbReference type="OrthoDB" id="8524600at2"/>
<evidence type="ECO:0000259" key="5">
    <source>
        <dbReference type="PROSITE" id="PS50931"/>
    </source>
</evidence>
<reference evidence="6 7" key="1">
    <citation type="submission" date="2019-09" db="EMBL/GenBank/DDBJ databases">
        <title>FDA dAtabase for Regulatory Grade micrObial Sequences (FDA-ARGOS): Supporting development and validation of Infectious Disease Dx tests.</title>
        <authorList>
            <person name="Sciortino C."/>
            <person name="Tallon L."/>
            <person name="Sadzewicz L."/>
            <person name="Vavikolanu K."/>
            <person name="Mehta A."/>
            <person name="Aluvathingal J."/>
            <person name="Nadendla S."/>
            <person name="Nandy P."/>
            <person name="Geyer C."/>
            <person name="Yan Y."/>
            <person name="Sichtig H."/>
        </authorList>
    </citation>
    <scope>NUCLEOTIDE SEQUENCE [LARGE SCALE GENOMIC DNA]</scope>
    <source>
        <strain evidence="6 7">FDAARGOS_664</strain>
    </source>
</reference>
<dbReference type="InterPro" id="IPR036388">
    <property type="entry name" value="WH-like_DNA-bd_sf"/>
</dbReference>
<dbReference type="Proteomes" id="UP000322822">
    <property type="component" value="Chromosome 1"/>
</dbReference>
<dbReference type="PANTHER" id="PTHR30419:SF30">
    <property type="entry name" value="LYSR FAMILY TRANSCRIPTIONAL REGULATOR"/>
    <property type="match status" value="1"/>
</dbReference>
<evidence type="ECO:0000256" key="3">
    <source>
        <dbReference type="ARBA" id="ARBA00023125"/>
    </source>
</evidence>
<dbReference type="Pfam" id="PF00126">
    <property type="entry name" value="HTH_1"/>
    <property type="match status" value="1"/>
</dbReference>
<accession>A0A5P2H265</accession>
<keyword evidence="2" id="KW-0805">Transcription regulation</keyword>
<organism evidence="6 7">
    <name type="scientific">Cupriavidus pauculus</name>
    <dbReference type="NCBI Taxonomy" id="82633"/>
    <lineage>
        <taxon>Bacteria</taxon>
        <taxon>Pseudomonadati</taxon>
        <taxon>Pseudomonadota</taxon>
        <taxon>Betaproteobacteria</taxon>
        <taxon>Burkholderiales</taxon>
        <taxon>Burkholderiaceae</taxon>
        <taxon>Cupriavidus</taxon>
    </lineage>
</organism>
<dbReference type="SUPFAM" id="SSF53850">
    <property type="entry name" value="Periplasmic binding protein-like II"/>
    <property type="match status" value="1"/>
</dbReference>
<protein>
    <submittedName>
        <fullName evidence="6">LysR family transcriptional regulator</fullName>
    </submittedName>
</protein>
<dbReference type="Gene3D" id="3.40.190.10">
    <property type="entry name" value="Periplasmic binding protein-like II"/>
    <property type="match status" value="2"/>
</dbReference>
<proteinExistence type="inferred from homology"/>